<evidence type="ECO:0000256" key="3">
    <source>
        <dbReference type="ARBA" id="ARBA00009105"/>
    </source>
</evidence>
<keyword evidence="13" id="KW-1185">Reference proteome</keyword>
<dbReference type="Gene3D" id="3.90.550.10">
    <property type="entry name" value="Spore Coat Polysaccharide Biosynthesis Protein SpsA, Chain A"/>
    <property type="match status" value="1"/>
</dbReference>
<proteinExistence type="inferred from homology"/>
<reference evidence="12 13" key="1">
    <citation type="submission" date="2013-02" db="EMBL/GenBank/DDBJ databases">
        <title>Genome sequence of Candida maltosa Xu316, a potential industrial strain for xylitol and ethanol production.</title>
        <authorList>
            <person name="Yu J."/>
            <person name="Wang Q."/>
            <person name="Geng X."/>
            <person name="Bao W."/>
            <person name="He P."/>
            <person name="Cai J."/>
        </authorList>
    </citation>
    <scope>NUCLEOTIDE SEQUENCE [LARGE SCALE GENOMIC DNA]</scope>
    <source>
        <strain evidence="13">Xu316</strain>
    </source>
</reference>
<dbReference type="OMA" id="HTLLWFN"/>
<dbReference type="OrthoDB" id="430354at2759"/>
<keyword evidence="8" id="KW-1133">Transmembrane helix</keyword>
<dbReference type="GO" id="GO:0000033">
    <property type="term" value="F:alpha-1,3-mannosyltransferase activity"/>
    <property type="evidence" value="ECO:0007669"/>
    <property type="project" value="TreeGrafter"/>
</dbReference>
<dbReference type="HOGENOM" id="CLU_015387_0_1_1"/>
<dbReference type="InterPro" id="IPR022751">
    <property type="entry name" value="Alpha_mannosyltransferase"/>
</dbReference>
<gene>
    <name evidence="12" type="ORF">G210_4472</name>
</gene>
<comment type="pathway">
    <text evidence="2">Protein modification; protein glycosylation.</text>
</comment>
<organism evidence="12 13">
    <name type="scientific">Candida maltosa (strain Xu316)</name>
    <name type="common">Yeast</name>
    <dbReference type="NCBI Taxonomy" id="1245528"/>
    <lineage>
        <taxon>Eukaryota</taxon>
        <taxon>Fungi</taxon>
        <taxon>Dikarya</taxon>
        <taxon>Ascomycota</taxon>
        <taxon>Saccharomycotina</taxon>
        <taxon>Pichiomycetes</taxon>
        <taxon>Debaryomycetaceae</taxon>
        <taxon>Candida/Lodderomyces clade</taxon>
        <taxon>Candida</taxon>
    </lineage>
</organism>
<evidence type="ECO:0000256" key="4">
    <source>
        <dbReference type="ARBA" id="ARBA00022676"/>
    </source>
</evidence>
<evidence type="ECO:0000256" key="9">
    <source>
        <dbReference type="ARBA" id="ARBA00023034"/>
    </source>
</evidence>
<keyword evidence="5" id="KW-0808">Transferase</keyword>
<dbReference type="EMBL" id="AOGT01002517">
    <property type="protein sequence ID" value="EMG45351.1"/>
    <property type="molecule type" value="Genomic_DNA"/>
</dbReference>
<dbReference type="SUPFAM" id="SSF53448">
    <property type="entry name" value="Nucleotide-diphospho-sugar transferases"/>
    <property type="match status" value="1"/>
</dbReference>
<dbReference type="eggNOG" id="ENOG502RZ48">
    <property type="taxonomic scope" value="Eukaryota"/>
</dbReference>
<evidence type="ECO:0000256" key="5">
    <source>
        <dbReference type="ARBA" id="ARBA00022679"/>
    </source>
</evidence>
<keyword evidence="9" id="KW-0333">Golgi apparatus</keyword>
<evidence type="ECO:0000256" key="6">
    <source>
        <dbReference type="ARBA" id="ARBA00022692"/>
    </source>
</evidence>
<evidence type="ECO:0000256" key="2">
    <source>
        <dbReference type="ARBA" id="ARBA00004922"/>
    </source>
</evidence>
<dbReference type="GO" id="GO:0006493">
    <property type="term" value="P:protein O-linked glycosylation"/>
    <property type="evidence" value="ECO:0007669"/>
    <property type="project" value="TreeGrafter"/>
</dbReference>
<protein>
    <recommendedName>
        <fullName evidence="14">Alpha-1,3-mannosyltransferase</fullName>
    </recommendedName>
</protein>
<dbReference type="InterPro" id="IPR029044">
    <property type="entry name" value="Nucleotide-diphossugar_trans"/>
</dbReference>
<dbReference type="Pfam" id="PF11051">
    <property type="entry name" value="Mannosyl_trans3"/>
    <property type="match status" value="1"/>
</dbReference>
<dbReference type="PANTHER" id="PTHR31392">
    <property type="entry name" value="ALPHA-1,3-MANNOSYLTRANSFERASE MNN1-RELATED"/>
    <property type="match status" value="1"/>
</dbReference>
<comment type="caution">
    <text evidence="12">The sequence shown here is derived from an EMBL/GenBank/DDBJ whole genome shotgun (WGS) entry which is preliminary data.</text>
</comment>
<evidence type="ECO:0000256" key="1">
    <source>
        <dbReference type="ARBA" id="ARBA00004323"/>
    </source>
</evidence>
<dbReference type="GO" id="GO:0000139">
    <property type="term" value="C:Golgi membrane"/>
    <property type="evidence" value="ECO:0007669"/>
    <property type="project" value="UniProtKB-SubCell"/>
</dbReference>
<evidence type="ECO:0000256" key="8">
    <source>
        <dbReference type="ARBA" id="ARBA00022989"/>
    </source>
</evidence>
<dbReference type="PANTHER" id="PTHR31392:SF1">
    <property type="entry name" value="ALPHA-1,3-MANNOSYLTRANSFERASE MNN1-RELATED"/>
    <property type="match status" value="1"/>
</dbReference>
<evidence type="ECO:0000256" key="10">
    <source>
        <dbReference type="ARBA" id="ARBA00023136"/>
    </source>
</evidence>
<keyword evidence="4" id="KW-0328">Glycosyltransferase</keyword>
<dbReference type="GO" id="GO:0046354">
    <property type="term" value="P:mannan biosynthetic process"/>
    <property type="evidence" value="ECO:0007669"/>
    <property type="project" value="UniProtKB-ARBA"/>
</dbReference>
<dbReference type="Proteomes" id="UP000011777">
    <property type="component" value="Unassembled WGS sequence"/>
</dbReference>
<accession>M3IGG3</accession>
<keyword evidence="7" id="KW-0735">Signal-anchor</keyword>
<evidence type="ECO:0008006" key="14">
    <source>
        <dbReference type="Google" id="ProtNLM"/>
    </source>
</evidence>
<evidence type="ECO:0000256" key="11">
    <source>
        <dbReference type="ARBA" id="ARBA00023180"/>
    </source>
</evidence>
<evidence type="ECO:0000313" key="13">
    <source>
        <dbReference type="Proteomes" id="UP000011777"/>
    </source>
</evidence>
<comment type="subcellular location">
    <subcellularLocation>
        <location evidence="1">Golgi apparatus membrane</location>
        <topology evidence="1">Single-pass type II membrane protein</topology>
    </subcellularLocation>
</comment>
<dbReference type="STRING" id="1245528.M3IGG3"/>
<keyword evidence="11" id="KW-0325">Glycoprotein</keyword>
<name>M3IGG3_CANMX</name>
<keyword evidence="10" id="KW-0472">Membrane</keyword>
<sequence length="644" mass="75262">MLMINHEFTEILRQNYPIFIPTITTPGSSVYHKLFHSDKPGKSLLFDIIKNYNLEERCQLYFSNVEMTDDLIVNPHEYLLYDKFDYMEWDEYQSESINILNGEFGPEYTVTKKDMKKIKKDFKASREKIAKHEQTLHDYFTHVKVFNKCFIDKDSAFIADQKQILSKVNWKDSYLTTKNQDVNYDNLEAKVYPWLTRKSPHFELLTTTSEVIEFDFDPNNFLLNYKETLNGKGIVLTISDSHVDDCVRLIHLLRYLGNTLPIEIIYTEGTLSDESKLQIRGASTSQSDQNYPVQDVTLINVSPAIDSNYKYKFEKFGNKILAVLFNSFEEIILIDADTILTKPPDFFFELEKYKQSGTLFYRDRNTAEFRSDYDIKLFLLLMNSHLDEKLFGLSQISEKTMSMPAISQKISHVMESGLVLINRKLHFTQPLVMANLNFFSPIAEKLYGDKEMFWLSLSIMGDENYEFDNLPAAAIGDFTPYEERINNLENPPKEFKSQELCSNHPAHINDEDDHTLLWFNSGFKFCNQGANVDFEAEFTKGDRFTNLKTLEQFQAFWENKLEIKYAMVPPKNAQTDDEYLDEPNKAWQHMGQYCGGYTWCAYSSIGNSDDPDDKGFIIKFTPDEIEHFNKLGEVWMHSYNYLDE</sequence>
<dbReference type="UniPathway" id="UPA00378"/>
<keyword evidence="6" id="KW-0812">Transmembrane</keyword>
<comment type="similarity">
    <text evidence="3">Belongs to the MNN1/MNT family.</text>
</comment>
<evidence type="ECO:0000256" key="7">
    <source>
        <dbReference type="ARBA" id="ARBA00022968"/>
    </source>
</evidence>
<dbReference type="AlphaFoldDB" id="M3IGG3"/>
<evidence type="ECO:0000313" key="12">
    <source>
        <dbReference type="EMBL" id="EMG45351.1"/>
    </source>
</evidence>